<dbReference type="AlphaFoldDB" id="A0A511CY80"/>
<keyword evidence="2" id="KW-1185">Reference proteome</keyword>
<dbReference type="RefSeq" id="WP_222595662.1">
    <property type="nucleotide sequence ID" value="NZ_BJVI01000008.1"/>
</dbReference>
<evidence type="ECO:0008006" key="3">
    <source>
        <dbReference type="Google" id="ProtNLM"/>
    </source>
</evidence>
<organism evidence="1 2">
    <name type="scientific">Pseudonocardia asaccharolytica DSM 44247 = NBRC 16224</name>
    <dbReference type="NCBI Taxonomy" id="1123024"/>
    <lineage>
        <taxon>Bacteria</taxon>
        <taxon>Bacillati</taxon>
        <taxon>Actinomycetota</taxon>
        <taxon>Actinomycetes</taxon>
        <taxon>Pseudonocardiales</taxon>
        <taxon>Pseudonocardiaceae</taxon>
        <taxon>Pseudonocardia</taxon>
    </lineage>
</organism>
<comment type="caution">
    <text evidence="1">The sequence shown here is derived from an EMBL/GenBank/DDBJ whole genome shotgun (WGS) entry which is preliminary data.</text>
</comment>
<accession>A0A511CY80</accession>
<proteinExistence type="predicted"/>
<evidence type="ECO:0000313" key="1">
    <source>
        <dbReference type="EMBL" id="GEL17417.1"/>
    </source>
</evidence>
<dbReference type="STRING" id="1123024.GCA_000423625_02692"/>
<protein>
    <recommendedName>
        <fullName evidence="3">Cholesterol oxidase</fullName>
    </recommendedName>
</protein>
<reference evidence="1 2" key="1">
    <citation type="submission" date="2019-07" db="EMBL/GenBank/DDBJ databases">
        <title>Whole genome shotgun sequence of Pseudonocardia asaccharolytica NBRC 16224.</title>
        <authorList>
            <person name="Hosoyama A."/>
            <person name="Uohara A."/>
            <person name="Ohji S."/>
            <person name="Ichikawa N."/>
        </authorList>
    </citation>
    <scope>NUCLEOTIDE SEQUENCE [LARGE SCALE GENOMIC DNA]</scope>
    <source>
        <strain evidence="1 2">NBRC 16224</strain>
    </source>
</reference>
<name>A0A511CY80_9PSEU</name>
<dbReference type="Proteomes" id="UP000321328">
    <property type="component" value="Unassembled WGS sequence"/>
</dbReference>
<evidence type="ECO:0000313" key="2">
    <source>
        <dbReference type="Proteomes" id="UP000321328"/>
    </source>
</evidence>
<dbReference type="EMBL" id="BJVI01000008">
    <property type="protein sequence ID" value="GEL17417.1"/>
    <property type="molecule type" value="Genomic_DNA"/>
</dbReference>
<sequence>MPPAETASGAGLSFRERMAGPFAMGVTDPHEGARVGRRTAWRLTLHATVTIDDVAAFVAAPQHPGRLAGEIELPGIARRLPFRDGLFQLFAPSGEPDLTLFRYEAPFVLHSRPHYLAGRKNVRDDPGLDLWPDTTSLEVRLHNGPDASGEIVGAGILRLGVTDLARLLRSMRVLHPPSPVQGAAALAGFAGLFARNLFDSYALRPRARADRARRPRDTGGTG</sequence>
<gene>
    <name evidence="1" type="ORF">PA7_12540</name>
</gene>